<dbReference type="OrthoDB" id="48545at2759"/>
<dbReference type="Pfam" id="PF05548">
    <property type="entry name" value="Peptidase_M11"/>
    <property type="match status" value="1"/>
</dbReference>
<dbReference type="Proteomes" id="UP001153069">
    <property type="component" value="Unassembled WGS sequence"/>
</dbReference>
<evidence type="ECO:0000256" key="2">
    <source>
        <dbReference type="SAM" id="SignalP"/>
    </source>
</evidence>
<dbReference type="EMBL" id="CAICTM010000168">
    <property type="protein sequence ID" value="CAB9503568.1"/>
    <property type="molecule type" value="Genomic_DNA"/>
</dbReference>
<gene>
    <name evidence="4" type="ORF">SEMRO_169_G075270.1</name>
</gene>
<keyword evidence="5" id="KW-1185">Reference proteome</keyword>
<dbReference type="InterPro" id="IPR024079">
    <property type="entry name" value="MetalloPept_cat_dom_sf"/>
</dbReference>
<dbReference type="InterPro" id="IPR008752">
    <property type="entry name" value="Peptidase_M11"/>
</dbReference>
<feature type="chain" id="PRO_5040181100" description="Peptidase M11 gametolysin domain-containing protein" evidence="2">
    <location>
        <begin position="23"/>
        <end position="742"/>
    </location>
</feature>
<dbReference type="Gene3D" id="3.40.390.10">
    <property type="entry name" value="Collagenase (Catalytic Domain)"/>
    <property type="match status" value="1"/>
</dbReference>
<evidence type="ECO:0000259" key="3">
    <source>
        <dbReference type="Pfam" id="PF05548"/>
    </source>
</evidence>
<dbReference type="AlphaFoldDB" id="A0A9N8DIG3"/>
<sequence>MPKLVHLILATVIIHLLRGAESRSVPRYLRSLQRDDGTIMCKIRVVAAMLDFENEESSTNHEVLCVEPNGARGEAYVYVIEGSDSVLVEYANEQVSLTHVIVDDQLMTVKVGENVTITRHSRHRNLQELPYAIGTRTVLALRVSFLDTEPSYSAEFLGQTLFGADNGTITMQSQFEACSFGKLQLTPAQDEVHSNGEYTIANGVAEITVPRNTTEVGLTRWYAERAARAEAERLFGDLELAYDHVLFCMPNGIPYTDDRSFWVAYAYLSAGLSFYNDNNCLYVSVVSHELGHNFGLGHSNYGGQYGDRSGTMGLGYPQIGGPRRCFNAEKNYLLGWYSDRAVAINVLEQQRAWGGTLVAFPDYNKADVDEVVVIRIDGALDGRNNPNPHYIHFNRAKGFHSETKSFANLIVTVQGFSGYRVGAVGSYVVPADGVGGIAIDTAEQRYIPEPAIQQRIFNFANSNFDLIIEVCSQEYGDKDSADISIHIDDGRQQSACPQDGQPPSTAPSLFPSVSPSSRPTTYCEDSQDAWFDVVGYGNVNCLWLSHNRPVQNQICREGHPAYSICPDTCRKCHDNCEDDYQANFFVNRIRGTQNCRWLSVRPAWQTLLCDADADHPARGACGETCNSCPHLEISPNHLCEDDVNTTFYANHVQGWKNCAWLAGTSNPVWRYHLCRQEAPKRICAETCGACRDNCDDSAETFHVDRLSASRDCSWLAARPGWHAELCSDVVVADLCKETCNTC</sequence>
<feature type="compositionally biased region" description="Polar residues" evidence="1">
    <location>
        <begin position="492"/>
        <end position="513"/>
    </location>
</feature>
<feature type="signal peptide" evidence="2">
    <location>
        <begin position="1"/>
        <end position="22"/>
    </location>
</feature>
<protein>
    <recommendedName>
        <fullName evidence="3">Peptidase M11 gametolysin domain-containing protein</fullName>
    </recommendedName>
</protein>
<name>A0A9N8DIG3_9STRA</name>
<feature type="domain" description="Peptidase M11 gametolysin" evidence="3">
    <location>
        <begin position="155"/>
        <end position="348"/>
    </location>
</feature>
<comment type="caution">
    <text evidence="4">The sequence shown here is derived from an EMBL/GenBank/DDBJ whole genome shotgun (WGS) entry which is preliminary data.</text>
</comment>
<evidence type="ECO:0000313" key="5">
    <source>
        <dbReference type="Proteomes" id="UP001153069"/>
    </source>
</evidence>
<accession>A0A9N8DIG3</accession>
<evidence type="ECO:0000313" key="4">
    <source>
        <dbReference type="EMBL" id="CAB9503568.1"/>
    </source>
</evidence>
<reference evidence="4" key="1">
    <citation type="submission" date="2020-06" db="EMBL/GenBank/DDBJ databases">
        <authorList>
            <consortium name="Plant Systems Biology data submission"/>
        </authorList>
    </citation>
    <scope>NUCLEOTIDE SEQUENCE</scope>
    <source>
        <strain evidence="4">D6</strain>
    </source>
</reference>
<organism evidence="4 5">
    <name type="scientific">Seminavis robusta</name>
    <dbReference type="NCBI Taxonomy" id="568900"/>
    <lineage>
        <taxon>Eukaryota</taxon>
        <taxon>Sar</taxon>
        <taxon>Stramenopiles</taxon>
        <taxon>Ochrophyta</taxon>
        <taxon>Bacillariophyta</taxon>
        <taxon>Bacillariophyceae</taxon>
        <taxon>Bacillariophycidae</taxon>
        <taxon>Naviculales</taxon>
        <taxon>Naviculaceae</taxon>
        <taxon>Seminavis</taxon>
    </lineage>
</organism>
<dbReference type="GO" id="GO:0008237">
    <property type="term" value="F:metallopeptidase activity"/>
    <property type="evidence" value="ECO:0007669"/>
    <property type="project" value="InterPro"/>
</dbReference>
<proteinExistence type="predicted"/>
<dbReference type="SUPFAM" id="SSF55486">
    <property type="entry name" value="Metalloproteases ('zincins'), catalytic domain"/>
    <property type="match status" value="1"/>
</dbReference>
<feature type="region of interest" description="Disordered" evidence="1">
    <location>
        <begin position="491"/>
        <end position="513"/>
    </location>
</feature>
<evidence type="ECO:0000256" key="1">
    <source>
        <dbReference type="SAM" id="MobiDB-lite"/>
    </source>
</evidence>
<keyword evidence="2" id="KW-0732">Signal</keyword>